<evidence type="ECO:0000313" key="2">
    <source>
        <dbReference type="EMBL" id="CAG9100731.1"/>
    </source>
</evidence>
<organism evidence="2 3">
    <name type="scientific">Plutella xylostella</name>
    <name type="common">Diamondback moth</name>
    <name type="synonym">Plutella maculipennis</name>
    <dbReference type="NCBI Taxonomy" id="51655"/>
    <lineage>
        <taxon>Eukaryota</taxon>
        <taxon>Metazoa</taxon>
        <taxon>Ecdysozoa</taxon>
        <taxon>Arthropoda</taxon>
        <taxon>Hexapoda</taxon>
        <taxon>Insecta</taxon>
        <taxon>Pterygota</taxon>
        <taxon>Neoptera</taxon>
        <taxon>Endopterygota</taxon>
        <taxon>Lepidoptera</taxon>
        <taxon>Glossata</taxon>
        <taxon>Ditrysia</taxon>
        <taxon>Yponomeutoidea</taxon>
        <taxon>Plutellidae</taxon>
        <taxon>Plutella</taxon>
    </lineage>
</organism>
<comment type="caution">
    <text evidence="2">The sequence shown here is derived from an EMBL/GenBank/DDBJ whole genome shotgun (WGS) entry which is preliminary data.</text>
</comment>
<evidence type="ECO:0000256" key="1">
    <source>
        <dbReference type="SAM" id="MobiDB-lite"/>
    </source>
</evidence>
<dbReference type="EMBL" id="CAJHNJ030000006">
    <property type="protein sequence ID" value="CAG9100731.1"/>
    <property type="molecule type" value="Genomic_DNA"/>
</dbReference>
<name>A0A8S4DHD6_PLUXY</name>
<sequence length="79" mass="8902">MQKLYLLQLSGKLCRERALRRCAPRPAPAPRPPAPHYRTPQLSVDSQPYKRAHAPLTLSETQRANCKHDALSSTLPFPT</sequence>
<gene>
    <name evidence="2" type="ORF">PLXY2_LOCUS2636</name>
</gene>
<feature type="compositionally biased region" description="Pro residues" evidence="1">
    <location>
        <begin position="25"/>
        <end position="35"/>
    </location>
</feature>
<reference evidence="2" key="1">
    <citation type="submission" date="2020-11" db="EMBL/GenBank/DDBJ databases">
        <authorList>
            <person name="Whiteford S."/>
        </authorList>
    </citation>
    <scope>NUCLEOTIDE SEQUENCE</scope>
</reference>
<dbReference type="AlphaFoldDB" id="A0A8S4DHD6"/>
<dbReference type="Proteomes" id="UP000653454">
    <property type="component" value="Unassembled WGS sequence"/>
</dbReference>
<accession>A0A8S4DHD6</accession>
<protein>
    <submittedName>
        <fullName evidence="2">(diamondback moth) hypothetical protein</fullName>
    </submittedName>
</protein>
<evidence type="ECO:0000313" key="3">
    <source>
        <dbReference type="Proteomes" id="UP000653454"/>
    </source>
</evidence>
<keyword evidence="3" id="KW-1185">Reference proteome</keyword>
<feature type="region of interest" description="Disordered" evidence="1">
    <location>
        <begin position="23"/>
        <end position="46"/>
    </location>
</feature>
<proteinExistence type="predicted"/>